<dbReference type="Proteomes" id="UP001344658">
    <property type="component" value="Unassembled WGS sequence"/>
</dbReference>
<dbReference type="InterPro" id="IPR000719">
    <property type="entry name" value="Prot_kinase_dom"/>
</dbReference>
<dbReference type="InterPro" id="IPR011009">
    <property type="entry name" value="Kinase-like_dom_sf"/>
</dbReference>
<keyword evidence="3 10" id="KW-0808">Transferase</keyword>
<sequence length="327" mass="34622">MQKLGRYLLEGRLGAGSFATVWKAYDPELDTDVAVKVLADNWASNADVRERFLAEARLLRRISSPRVVRVHDIGVQDERPYFVMDYVRGGTLAERIGNCRPAEAIQLAAEAARAVEVLHGTGVIHRDIKPSNLLLDTACTPAAVLVADLGSAKQLADASGLTVTTGTPAYMAPEQAYQTGGFDGRADVYALGVVTFELLTGRKPFGSAGRTFLTPDQPPPPWPPACPGDPVFPDALHRLLRAALSVDPDDRPQSAQAFADTLLSPEVAEAADGTVQSAEPVRTAATVEPAAAEGPAAGSSRPARPVAVWLAALAVFLVAAGLTWLVR</sequence>
<organism evidence="10 11">
    <name type="scientific">Actinacidiphila polyblastidii</name>
    <dbReference type="NCBI Taxonomy" id="3110430"/>
    <lineage>
        <taxon>Bacteria</taxon>
        <taxon>Bacillati</taxon>
        <taxon>Actinomycetota</taxon>
        <taxon>Actinomycetes</taxon>
        <taxon>Kitasatosporales</taxon>
        <taxon>Streptomycetaceae</taxon>
        <taxon>Actinacidiphila</taxon>
    </lineage>
</organism>
<evidence type="ECO:0000256" key="3">
    <source>
        <dbReference type="ARBA" id="ARBA00022679"/>
    </source>
</evidence>
<evidence type="ECO:0000256" key="8">
    <source>
        <dbReference type="SAM" id="Phobius"/>
    </source>
</evidence>
<dbReference type="RefSeq" id="WP_330793162.1">
    <property type="nucleotide sequence ID" value="NZ_JAZEWV010000002.1"/>
</dbReference>
<evidence type="ECO:0000256" key="2">
    <source>
        <dbReference type="ARBA" id="ARBA00022527"/>
    </source>
</evidence>
<gene>
    <name evidence="10" type="ORF">V2S66_04845</name>
</gene>
<evidence type="ECO:0000256" key="6">
    <source>
        <dbReference type="ARBA" id="ARBA00022840"/>
    </source>
</evidence>
<name>A0ABU7P650_9ACTN</name>
<keyword evidence="8" id="KW-0472">Membrane</keyword>
<dbReference type="Pfam" id="PF00069">
    <property type="entry name" value="Pkinase"/>
    <property type="match status" value="1"/>
</dbReference>
<dbReference type="PROSITE" id="PS00107">
    <property type="entry name" value="PROTEIN_KINASE_ATP"/>
    <property type="match status" value="1"/>
</dbReference>
<keyword evidence="8" id="KW-1133">Transmembrane helix</keyword>
<keyword evidence="5 10" id="KW-0418">Kinase</keyword>
<dbReference type="PROSITE" id="PS00108">
    <property type="entry name" value="PROTEIN_KINASE_ST"/>
    <property type="match status" value="1"/>
</dbReference>
<comment type="caution">
    <text evidence="10">The sequence shown here is derived from an EMBL/GenBank/DDBJ whole genome shotgun (WGS) entry which is preliminary data.</text>
</comment>
<keyword evidence="6 7" id="KW-0067">ATP-binding</keyword>
<evidence type="ECO:0000313" key="11">
    <source>
        <dbReference type="Proteomes" id="UP001344658"/>
    </source>
</evidence>
<evidence type="ECO:0000259" key="9">
    <source>
        <dbReference type="PROSITE" id="PS50011"/>
    </source>
</evidence>
<keyword evidence="4 7" id="KW-0547">Nucleotide-binding</keyword>
<keyword evidence="8" id="KW-0812">Transmembrane</keyword>
<accession>A0ABU7P650</accession>
<protein>
    <recommendedName>
        <fullName evidence="1">non-specific serine/threonine protein kinase</fullName>
        <ecNumber evidence="1">2.7.11.1</ecNumber>
    </recommendedName>
</protein>
<feature type="transmembrane region" description="Helical" evidence="8">
    <location>
        <begin position="306"/>
        <end position="326"/>
    </location>
</feature>
<evidence type="ECO:0000256" key="4">
    <source>
        <dbReference type="ARBA" id="ARBA00022741"/>
    </source>
</evidence>
<dbReference type="PROSITE" id="PS50011">
    <property type="entry name" value="PROTEIN_KINASE_DOM"/>
    <property type="match status" value="1"/>
</dbReference>
<dbReference type="EC" id="2.7.11.1" evidence="1"/>
<evidence type="ECO:0000256" key="1">
    <source>
        <dbReference type="ARBA" id="ARBA00012513"/>
    </source>
</evidence>
<dbReference type="PANTHER" id="PTHR43289">
    <property type="entry name" value="MITOGEN-ACTIVATED PROTEIN KINASE KINASE KINASE 20-RELATED"/>
    <property type="match status" value="1"/>
</dbReference>
<keyword evidence="11" id="KW-1185">Reference proteome</keyword>
<feature type="domain" description="Protein kinase" evidence="9">
    <location>
        <begin position="7"/>
        <end position="263"/>
    </location>
</feature>
<evidence type="ECO:0000256" key="7">
    <source>
        <dbReference type="PROSITE-ProRule" id="PRU10141"/>
    </source>
</evidence>
<dbReference type="EMBL" id="JAZEWV010000002">
    <property type="protein sequence ID" value="MEE4541293.1"/>
    <property type="molecule type" value="Genomic_DNA"/>
</dbReference>
<dbReference type="Gene3D" id="1.10.510.10">
    <property type="entry name" value="Transferase(Phosphotransferase) domain 1"/>
    <property type="match status" value="1"/>
</dbReference>
<dbReference type="Gene3D" id="3.30.200.20">
    <property type="entry name" value="Phosphorylase Kinase, domain 1"/>
    <property type="match status" value="1"/>
</dbReference>
<proteinExistence type="predicted"/>
<dbReference type="SUPFAM" id="SSF56112">
    <property type="entry name" value="Protein kinase-like (PK-like)"/>
    <property type="match status" value="1"/>
</dbReference>
<dbReference type="InterPro" id="IPR008271">
    <property type="entry name" value="Ser/Thr_kinase_AS"/>
</dbReference>
<reference evidence="10 11" key="1">
    <citation type="submission" date="2023-12" db="EMBL/GenBank/DDBJ databases">
        <title>Streptomyces sp. V4-01.</title>
        <authorList>
            <person name="Somphong A."/>
            <person name="Phongsopitanun W."/>
        </authorList>
    </citation>
    <scope>NUCLEOTIDE SEQUENCE [LARGE SCALE GENOMIC DNA]</scope>
    <source>
        <strain evidence="10 11">V4-01</strain>
    </source>
</reference>
<dbReference type="PANTHER" id="PTHR43289:SF6">
    <property type="entry name" value="SERINE_THREONINE-PROTEIN KINASE NEKL-3"/>
    <property type="match status" value="1"/>
</dbReference>
<feature type="binding site" evidence="7">
    <location>
        <position position="36"/>
    </location>
    <ligand>
        <name>ATP</name>
        <dbReference type="ChEBI" id="CHEBI:30616"/>
    </ligand>
</feature>
<dbReference type="GO" id="GO:0004674">
    <property type="term" value="F:protein serine/threonine kinase activity"/>
    <property type="evidence" value="ECO:0007669"/>
    <property type="project" value="UniProtKB-EC"/>
</dbReference>
<dbReference type="SMART" id="SM00220">
    <property type="entry name" value="S_TKc"/>
    <property type="match status" value="1"/>
</dbReference>
<evidence type="ECO:0000313" key="10">
    <source>
        <dbReference type="EMBL" id="MEE4541293.1"/>
    </source>
</evidence>
<evidence type="ECO:0000256" key="5">
    <source>
        <dbReference type="ARBA" id="ARBA00022777"/>
    </source>
</evidence>
<dbReference type="InterPro" id="IPR017441">
    <property type="entry name" value="Protein_kinase_ATP_BS"/>
</dbReference>
<dbReference type="CDD" id="cd14014">
    <property type="entry name" value="STKc_PknB_like"/>
    <property type="match status" value="1"/>
</dbReference>
<keyword evidence="2" id="KW-0723">Serine/threonine-protein kinase</keyword>